<dbReference type="NCBIfam" id="TIGR03593">
    <property type="entry name" value="yidC_nterm"/>
    <property type="match status" value="1"/>
</dbReference>
<name>A0A1T2L4Q0_9GAMM</name>
<comment type="subunit">
    <text evidence="13">Interacts with the Sec translocase complex via SecD. Specifically interacts with transmembrane segments of nascent integral membrane proteins during membrane integration.</text>
</comment>
<dbReference type="PRINTS" id="PR00701">
    <property type="entry name" value="60KDINNERMP"/>
</dbReference>
<keyword evidence="18" id="KW-1185">Reference proteome</keyword>
<organism evidence="17 18">
    <name type="scientific">Solemya pervernicosa gill symbiont</name>
    <dbReference type="NCBI Taxonomy" id="642797"/>
    <lineage>
        <taxon>Bacteria</taxon>
        <taxon>Pseudomonadati</taxon>
        <taxon>Pseudomonadota</taxon>
        <taxon>Gammaproteobacteria</taxon>
        <taxon>sulfur-oxidizing symbionts</taxon>
    </lineage>
</organism>
<dbReference type="InterPro" id="IPR038221">
    <property type="entry name" value="YidC_periplasmic_sf"/>
</dbReference>
<evidence type="ECO:0000256" key="5">
    <source>
        <dbReference type="ARBA" id="ARBA00022475"/>
    </source>
</evidence>
<evidence type="ECO:0000256" key="9">
    <source>
        <dbReference type="ARBA" id="ARBA00023136"/>
    </source>
</evidence>
<dbReference type="Gene3D" id="2.70.98.90">
    <property type="match status" value="1"/>
</dbReference>
<evidence type="ECO:0000259" key="15">
    <source>
        <dbReference type="Pfam" id="PF02096"/>
    </source>
</evidence>
<keyword evidence="5 13" id="KW-1003">Cell membrane</keyword>
<proteinExistence type="inferred from homology"/>
<dbReference type="NCBIfam" id="NF002352">
    <property type="entry name" value="PRK01318.1-3"/>
    <property type="match status" value="1"/>
</dbReference>
<reference evidence="17 18" key="1">
    <citation type="submission" date="2016-11" db="EMBL/GenBank/DDBJ databases">
        <title>Mixed transmission modes and dynamic genome evolution in an obligate animal-bacterial symbiosis.</title>
        <authorList>
            <person name="Russell S.L."/>
            <person name="Corbett-Detig R.B."/>
            <person name="Cavanaugh C.M."/>
        </authorList>
    </citation>
    <scope>NUCLEOTIDE SEQUENCE [LARGE SCALE GENOMIC DNA]</scope>
    <source>
        <strain evidence="17">Sveles-Q1</strain>
    </source>
</reference>
<dbReference type="InterPro" id="IPR028053">
    <property type="entry name" value="Membr_insert_YidC_N"/>
</dbReference>
<dbReference type="CDD" id="cd19961">
    <property type="entry name" value="EcYidC-like_peri"/>
    <property type="match status" value="1"/>
</dbReference>
<dbReference type="GO" id="GO:0015031">
    <property type="term" value="P:protein transport"/>
    <property type="evidence" value="ECO:0007669"/>
    <property type="project" value="UniProtKB-KW"/>
</dbReference>
<evidence type="ECO:0000256" key="10">
    <source>
        <dbReference type="ARBA" id="ARBA00023186"/>
    </source>
</evidence>
<keyword evidence="8 13" id="KW-1133">Transmembrane helix</keyword>
<feature type="region of interest" description="Disordered" evidence="14">
    <location>
        <begin position="37"/>
        <end position="63"/>
    </location>
</feature>
<dbReference type="GO" id="GO:0051205">
    <property type="term" value="P:protein insertion into membrane"/>
    <property type="evidence" value="ECO:0007669"/>
    <property type="project" value="TreeGrafter"/>
</dbReference>
<evidence type="ECO:0000256" key="11">
    <source>
        <dbReference type="ARBA" id="ARBA00033245"/>
    </source>
</evidence>
<feature type="transmembrane region" description="Helical" evidence="13">
    <location>
        <begin position="502"/>
        <end position="527"/>
    </location>
</feature>
<feature type="transmembrane region" description="Helical" evidence="13">
    <location>
        <begin position="426"/>
        <end position="449"/>
    </location>
</feature>
<sequence length="549" mass="61668">MDNKRLLLFGAFFITLLMIWQEWGAWQAAKNAPPAPVAVQGGSSISSAADLPDTAPTPGVASPVGVPGTGQVVKQAKRIKVTTDLLEIEIDTLGGDLRVARLSAYPVDPATPDEPFPLLGDSGELFNVAQSGLLSAETKLPNHHDIYTSVADDYSLEAGQDKLEVRLSWRGENGVEVDKIYTFHRGSYLVDLRHELRNSGADQFSASQYRQLQRTDPGQQSMFLYTYTGGVIYSDEERYEKIDFDEMSDKKLAREITDGWAAMIQHYFLSAWIPVRGEANHYFSNVIDGNRFILGLRGPANSVAPGAAQQFESQLYMGPKLQNDLEKIATGLELTVDYGVLTVLAQPLFWLLTFIYDNIISNWGWAIILLTIMIKAVFYKLSETSYKSMANMRKISPRLATLKERYGDDKQRFQQEMMKMYKTEKINPLGGCLPILVQIPVFIALYWMLLESVEMRQAPFIFWLTDLSSKDPYFVLPLLMGASMIIQQKLNPAPLDPIQAKVMMALPIIFTVFFAFFPSGLVLYWVVNNVLSIAQQWVITRRIENAGKP</sequence>
<comment type="caution">
    <text evidence="17">The sequence shown here is derived from an EMBL/GenBank/DDBJ whole genome shotgun (WGS) entry which is preliminary data.</text>
</comment>
<dbReference type="PANTHER" id="PTHR12428">
    <property type="entry name" value="OXA1"/>
    <property type="match status" value="1"/>
</dbReference>
<feature type="transmembrane region" description="Helical" evidence="13">
    <location>
        <begin position="363"/>
        <end position="382"/>
    </location>
</feature>
<dbReference type="InterPro" id="IPR001708">
    <property type="entry name" value="YidC/ALB3/OXA1/COX18"/>
</dbReference>
<keyword evidence="10 13" id="KW-0143">Chaperone</keyword>
<dbReference type="OrthoDB" id="9780552at2"/>
<accession>A0A1T2L4Q0</accession>
<dbReference type="InterPro" id="IPR028055">
    <property type="entry name" value="YidC/Oxa/ALB_C"/>
</dbReference>
<keyword evidence="4 13" id="KW-0813">Transport</keyword>
<dbReference type="PRINTS" id="PR01900">
    <property type="entry name" value="YIDCPROTEIN"/>
</dbReference>
<dbReference type="HAMAP" id="MF_01810">
    <property type="entry name" value="YidC_type1"/>
    <property type="match status" value="1"/>
</dbReference>
<dbReference type="InterPro" id="IPR047196">
    <property type="entry name" value="YidC_ALB_C"/>
</dbReference>
<dbReference type="EMBL" id="MPRL01000033">
    <property type="protein sequence ID" value="OOZ40085.1"/>
    <property type="molecule type" value="Genomic_DNA"/>
</dbReference>
<gene>
    <name evidence="13" type="primary">yidC</name>
    <name evidence="17" type="ORF">BOW53_09015</name>
</gene>
<dbReference type="NCBIfam" id="TIGR03592">
    <property type="entry name" value="yidC_oxa1_cterm"/>
    <property type="match status" value="1"/>
</dbReference>
<evidence type="ECO:0000313" key="17">
    <source>
        <dbReference type="EMBL" id="OOZ40085.1"/>
    </source>
</evidence>
<dbReference type="InterPro" id="IPR019998">
    <property type="entry name" value="Membr_insert_YidC"/>
</dbReference>
<evidence type="ECO:0000256" key="14">
    <source>
        <dbReference type="SAM" id="MobiDB-lite"/>
    </source>
</evidence>
<evidence type="ECO:0000256" key="7">
    <source>
        <dbReference type="ARBA" id="ARBA00022927"/>
    </source>
</evidence>
<dbReference type="CDD" id="cd20070">
    <property type="entry name" value="5TM_YidC_Alb3"/>
    <property type="match status" value="1"/>
</dbReference>
<feature type="domain" description="Membrane insertase YidC N-terminal" evidence="16">
    <location>
        <begin position="78"/>
        <end position="351"/>
    </location>
</feature>
<dbReference type="AlphaFoldDB" id="A0A1T2L4Q0"/>
<protein>
    <recommendedName>
        <fullName evidence="3 13">Membrane protein insertase YidC</fullName>
    </recommendedName>
    <alternativeName>
        <fullName evidence="12 13">Foldase YidC</fullName>
    </alternativeName>
    <alternativeName>
        <fullName evidence="11 13">Membrane integrase YidC</fullName>
    </alternativeName>
    <alternativeName>
        <fullName evidence="13">Membrane protein YidC</fullName>
    </alternativeName>
</protein>
<dbReference type="GO" id="GO:0005886">
    <property type="term" value="C:plasma membrane"/>
    <property type="evidence" value="ECO:0007669"/>
    <property type="project" value="UniProtKB-SubCell"/>
</dbReference>
<keyword evidence="6 13" id="KW-0812">Transmembrane</keyword>
<comment type="similarity">
    <text evidence="2 13">Belongs to the OXA1/ALB3/YidC family. Type 1 subfamily.</text>
</comment>
<evidence type="ECO:0000256" key="3">
    <source>
        <dbReference type="ARBA" id="ARBA00015325"/>
    </source>
</evidence>
<keyword evidence="9 13" id="KW-0472">Membrane</keyword>
<dbReference type="GO" id="GO:0032977">
    <property type="term" value="F:membrane insertase activity"/>
    <property type="evidence" value="ECO:0007669"/>
    <property type="project" value="InterPro"/>
</dbReference>
<dbReference type="Proteomes" id="UP000191110">
    <property type="component" value="Unassembled WGS sequence"/>
</dbReference>
<evidence type="ECO:0000256" key="13">
    <source>
        <dbReference type="HAMAP-Rule" id="MF_01810"/>
    </source>
</evidence>
<comment type="function">
    <text evidence="13">Required for the insertion and/or proper folding and/or complex formation of integral membrane proteins into the membrane. Involved in integration of membrane proteins that insert both dependently and independently of the Sec translocase complex, as well as at least some lipoproteins. Aids folding of multispanning membrane proteins.</text>
</comment>
<evidence type="ECO:0000256" key="12">
    <source>
        <dbReference type="ARBA" id="ARBA00033342"/>
    </source>
</evidence>
<dbReference type="PANTHER" id="PTHR12428:SF65">
    <property type="entry name" value="CYTOCHROME C OXIDASE ASSEMBLY PROTEIN COX18, MITOCHONDRIAL"/>
    <property type="match status" value="1"/>
</dbReference>
<keyword evidence="7 13" id="KW-0653">Protein transport</keyword>
<comment type="caution">
    <text evidence="13">Lacks conserved residue(s) required for the propagation of feature annotation.</text>
</comment>
<evidence type="ECO:0000256" key="4">
    <source>
        <dbReference type="ARBA" id="ARBA00022448"/>
    </source>
</evidence>
<evidence type="ECO:0000256" key="2">
    <source>
        <dbReference type="ARBA" id="ARBA00010527"/>
    </source>
</evidence>
<dbReference type="RefSeq" id="WP_078483753.1">
    <property type="nucleotide sequence ID" value="NZ_MPRL01000033.1"/>
</dbReference>
<evidence type="ECO:0000256" key="6">
    <source>
        <dbReference type="ARBA" id="ARBA00022692"/>
    </source>
</evidence>
<evidence type="ECO:0000313" key="18">
    <source>
        <dbReference type="Proteomes" id="UP000191110"/>
    </source>
</evidence>
<feature type="domain" description="Membrane insertase YidC/Oxa/ALB C-terminal" evidence="15">
    <location>
        <begin position="363"/>
        <end position="541"/>
    </location>
</feature>
<dbReference type="Pfam" id="PF14849">
    <property type="entry name" value="YidC_periplas"/>
    <property type="match status" value="1"/>
</dbReference>
<evidence type="ECO:0000256" key="8">
    <source>
        <dbReference type="ARBA" id="ARBA00022989"/>
    </source>
</evidence>
<dbReference type="Pfam" id="PF02096">
    <property type="entry name" value="60KD_IMP"/>
    <property type="match status" value="1"/>
</dbReference>
<comment type="subcellular location">
    <subcellularLocation>
        <location evidence="1">Cell inner membrane</location>
        <topology evidence="1">Multi-pass membrane protein</topology>
    </subcellularLocation>
    <subcellularLocation>
        <location evidence="13">Cell membrane</location>
        <topology evidence="13">Multi-pass membrane protein</topology>
    </subcellularLocation>
</comment>
<evidence type="ECO:0000259" key="16">
    <source>
        <dbReference type="Pfam" id="PF14849"/>
    </source>
</evidence>
<evidence type="ECO:0000256" key="1">
    <source>
        <dbReference type="ARBA" id="ARBA00004429"/>
    </source>
</evidence>